<dbReference type="InterPro" id="IPR041480">
    <property type="entry name" value="CIDR1_gamma"/>
</dbReference>
<dbReference type="Gene3D" id="1.20.58.830">
    <property type="match status" value="3"/>
</dbReference>
<dbReference type="InterPro" id="IPR029210">
    <property type="entry name" value="PfEMP1_NTS"/>
</dbReference>
<gene>
    <name evidence="7" type="ORF">PFTANZ_06007</name>
</gene>
<organism evidence="7 8">
    <name type="scientific">Plasmodium falciparum Tanzania</name>
    <name type="common">2000708</name>
    <dbReference type="NCBI Taxonomy" id="1036725"/>
    <lineage>
        <taxon>Eukaryota</taxon>
        <taxon>Sar</taxon>
        <taxon>Alveolata</taxon>
        <taxon>Apicomplexa</taxon>
        <taxon>Aconoidasida</taxon>
        <taxon>Haemosporida</taxon>
        <taxon>Plasmodiidae</taxon>
        <taxon>Plasmodium</taxon>
        <taxon>Plasmodium (Laverania)</taxon>
    </lineage>
</organism>
<evidence type="ECO:0000259" key="2">
    <source>
        <dbReference type="Pfam" id="PF03011"/>
    </source>
</evidence>
<evidence type="ECO:0000259" key="3">
    <source>
        <dbReference type="Pfam" id="PF05424"/>
    </source>
</evidence>
<feature type="domain" description="Duffy-binding-like" evidence="6">
    <location>
        <begin position="331"/>
        <end position="490"/>
    </location>
</feature>
<feature type="compositionally biased region" description="Basic and acidic residues" evidence="1">
    <location>
        <begin position="1354"/>
        <end position="1363"/>
    </location>
</feature>
<feature type="region of interest" description="Disordered" evidence="1">
    <location>
        <begin position="573"/>
        <end position="596"/>
    </location>
</feature>
<dbReference type="InterPro" id="IPR004258">
    <property type="entry name" value="DBL"/>
</dbReference>
<dbReference type="GO" id="GO:0046789">
    <property type="term" value="F:host cell surface receptor binding"/>
    <property type="evidence" value="ECO:0007669"/>
    <property type="project" value="InterPro"/>
</dbReference>
<dbReference type="SUPFAM" id="SSF140924">
    <property type="entry name" value="Duffy binding domain-like"/>
    <property type="match status" value="4"/>
</dbReference>
<dbReference type="InterPro" id="IPR008602">
    <property type="entry name" value="Duffy-antigen-binding"/>
</dbReference>
<feature type="domain" description="Duffy-antigen binding" evidence="3">
    <location>
        <begin position="894"/>
        <end position="1062"/>
    </location>
</feature>
<feature type="compositionally biased region" description="Acidic residues" evidence="1">
    <location>
        <begin position="823"/>
        <end position="839"/>
    </location>
</feature>
<dbReference type="Pfam" id="PF18562">
    <property type="entry name" value="CIDR1_gamma"/>
    <property type="match status" value="1"/>
</dbReference>
<sequence length="1496" mass="169100">MVPPVRPSSGGDGSSGGDDIEDESAKHLLDSIGKKVHEEIVKTEDNQYKEALKGDLNTANNSSGERGGTTDTCTLVKQYYDGVNKSGGGKGERYPCKGLSGIKVERFSDKIGGQCTDSKIKGNKYIKGKDCGACAPYRRLHLCHHNLESIHTKSMTTHDLLLEVCMAAYYEGDSIRDYYTKHERTNEVTSSQLCTVLARSFADIGDIVRGKDLFLGNDEEKKKRKQLQDSLKKIFAKIHEGLSRTNVDKAKARYGSDPYFFKLREDWWALNREEVWKAITCDVKSGNNYFRRTCGDNEKTATQAKKQCRCDDDQVPTYFDYVPQYLRWFEEWAEDFCRLRKHKLENAKKQCRGKNGEHKYCDLNRYDCEKTIRGDHDFVEKDDCKGCQYSCSRFVNWIDNQKLEFLKQKEKYTKEITGGGSCGGRRKKGSSSSSSSYDNGYEKKFYNILKNKGGYNNVDEFLDLLNNETTCTKKLNDQGEEEGTINFKTVNSGSAKKGDDSNKTFYRTKYCEACPWCGAEQESGGGWKDREDTKCDPGNKYADYENTEIQILTGDKTKSEIVERYTKFCKNNGEKGATAPTPNATSGENGENGKNGDNITETWECYYKKKNENNDGKGNNDDINFCVLQDGKQHTKDQKDKSYNAFFWDWVHDMLIDSIKWRNEHGKCINNNTNGKTCKRGCNTKCECFQKWVGQKQTEWDKIKDHFKTQNFVSTGPLGQFDYDFVLNYLLDKKELLQNIKDTHADAKEDEIKNIDKMLQETGVGGGGSGVSGIGANGKHNTKIDKFLEKELKDATECKNCQEPPPKQQTDGAPGAALKPEEKEEDEDDEENDDDEDEPETKAAKEEDKVCEMVKKFIRDNHGNNDVGECKGKEKYPGWNCDENDTLINIEHKGACMPPRRQKLCLYYLAHEKETKNIETQDHLRDAFIKTAAAETFLSWHYYKSKNGDAEQKLKEGIIPPEFLRSMIYTFGDYRDICMDTDISVKTAGSDITKAKNTIDRIFKPTGGTEEHKRKQWWQANGPDIWKGMVCALTHKTDDPKEVDEKVKKAFFGKDDKNPGTFESKYQYNKVTFSGDKTTTLEKFAQTPQFLRWFTEWGEHFCKEHKKELETLKGKCDKCDVQDGTCGKECDACKKKCKEYEGWLQTWKGHYNKQKQRYTEVKGTPPYKNDKDVIDSTEAYEYLYKQLKNMTCTNGNSEPCNYNCMENALKKQKQLPNGSNDMPASLEYPPIGYKEKCTCTDKPPEPPAPPAPAGPQVNVCETVKNALTGSLNAACEQKYGYPQRHWGWKCVTPTGSGSTATSSGNGDRSKRGVVTTTTSSDSGSICVPPRRRKLYVTPLTKLTGDNTAASQEKAYTEQREKAQKNNGGNEFSTTIAKYNDAAAFLNRLKNGPCSKNNSGDDKKGEDEIKFDDDTFKHAENCGTCSEFKVKCNGSGKCIGGGTQVKCNGGTITADDIKNEGNFTEPVDMRVSDSNKTGFDDLKDCENAHIFKGIRKD</sequence>
<evidence type="ECO:0000256" key="1">
    <source>
        <dbReference type="SAM" id="MobiDB-lite"/>
    </source>
</evidence>
<feature type="compositionally biased region" description="Low complexity" evidence="1">
    <location>
        <begin position="1295"/>
        <end position="1324"/>
    </location>
</feature>
<dbReference type="Pfam" id="PF22672">
    <property type="entry name" value="DBL_C"/>
    <property type="match status" value="1"/>
</dbReference>
<dbReference type="InterPro" id="IPR042202">
    <property type="entry name" value="Duffy-ag-bd_sf"/>
</dbReference>
<dbReference type="EMBL" id="KI926753">
    <property type="protein sequence ID" value="ETW33274.1"/>
    <property type="molecule type" value="Genomic_DNA"/>
</dbReference>
<feature type="region of interest" description="Disordered" evidence="1">
    <location>
        <begin position="1295"/>
        <end position="1325"/>
    </location>
</feature>
<dbReference type="Pfam" id="PF15447">
    <property type="entry name" value="NTS"/>
    <property type="match status" value="1"/>
</dbReference>
<feature type="region of interest" description="Disordered" evidence="1">
    <location>
        <begin position="1346"/>
        <end position="1370"/>
    </location>
</feature>
<reference evidence="7 8" key="1">
    <citation type="submission" date="2013-02" db="EMBL/GenBank/DDBJ databases">
        <title>The Genome Annotation of Plasmodium falciparum Tanzania (2000708).</title>
        <authorList>
            <consortium name="The Broad Institute Genome Sequencing Platform"/>
            <consortium name="The Broad Institute Genome Sequencing Center for Infectious Disease"/>
            <person name="Neafsey D."/>
            <person name="Hoffman S."/>
            <person name="Volkman S."/>
            <person name="Rosenthal P."/>
            <person name="Walker B."/>
            <person name="Young S.K."/>
            <person name="Zeng Q."/>
            <person name="Gargeya S."/>
            <person name="Fitzgerald M."/>
            <person name="Haas B."/>
            <person name="Abouelleil A."/>
            <person name="Allen A.W."/>
            <person name="Alvarado L."/>
            <person name="Arachchi H.M."/>
            <person name="Berlin A.M."/>
            <person name="Chapman S.B."/>
            <person name="Gainer-Dewar J."/>
            <person name="Goldberg J."/>
            <person name="Griggs A."/>
            <person name="Gujja S."/>
            <person name="Hansen M."/>
            <person name="Howarth C."/>
            <person name="Imamovic A."/>
            <person name="Ireland A."/>
            <person name="Larimer J."/>
            <person name="McCowan C."/>
            <person name="Murphy C."/>
            <person name="Pearson M."/>
            <person name="Poon T.W."/>
            <person name="Priest M."/>
            <person name="Roberts A."/>
            <person name="Saif S."/>
            <person name="Shea T."/>
            <person name="Sisk P."/>
            <person name="Sykes S."/>
            <person name="Wortman J."/>
            <person name="Nusbaum C."/>
            <person name="Birren B."/>
        </authorList>
    </citation>
    <scope>NUCLEOTIDE SEQUENCE [LARGE SCALE GENOMIC DNA]</scope>
    <source>
        <strain evidence="8">Tanzania (2000708)</strain>
    </source>
</reference>
<dbReference type="Pfam" id="PF03011">
    <property type="entry name" value="PFEMP"/>
    <property type="match status" value="1"/>
</dbReference>
<dbReference type="Proteomes" id="UP000030708">
    <property type="component" value="Unassembled WGS sequence"/>
</dbReference>
<feature type="domain" description="Plasmodium falciparum erythrocyte membrane protein-1 N-terminal segment" evidence="4">
    <location>
        <begin position="24"/>
        <end position="59"/>
    </location>
</feature>
<feature type="domain" description="Duffy-binding-like" evidence="2">
    <location>
        <begin position="646"/>
        <end position="803"/>
    </location>
</feature>
<feature type="domain" description="Duffy-antigen binding" evidence="3">
    <location>
        <begin position="132"/>
        <end position="327"/>
    </location>
</feature>
<evidence type="ECO:0000259" key="6">
    <source>
        <dbReference type="Pfam" id="PF22672"/>
    </source>
</evidence>
<reference evidence="7 8" key="2">
    <citation type="submission" date="2013-02" db="EMBL/GenBank/DDBJ databases">
        <title>The Genome Sequence of Plasmodium falciparum Tanzania (2000708).</title>
        <authorList>
            <consortium name="The Broad Institute Genome Sequencing Platform"/>
            <consortium name="The Broad Institute Genome Sequencing Center for Infectious Disease"/>
            <person name="Neafsey D."/>
            <person name="Cheeseman I."/>
            <person name="Volkman S."/>
            <person name="Adams J."/>
            <person name="Walker B."/>
            <person name="Young S.K."/>
            <person name="Zeng Q."/>
            <person name="Gargeya S."/>
            <person name="Fitzgerald M."/>
            <person name="Haas B."/>
            <person name="Abouelleil A."/>
            <person name="Alvarado L."/>
            <person name="Arachchi H.M."/>
            <person name="Berlin A.M."/>
            <person name="Chapman S.B."/>
            <person name="Dewar J."/>
            <person name="Goldberg J."/>
            <person name="Griggs A."/>
            <person name="Gujja S."/>
            <person name="Hansen M."/>
            <person name="Howarth C."/>
            <person name="Imamovic A."/>
            <person name="Larimer J."/>
            <person name="McCowan C."/>
            <person name="Murphy C."/>
            <person name="Neiman D."/>
            <person name="Pearson M."/>
            <person name="Priest M."/>
            <person name="Roberts A."/>
            <person name="Saif S."/>
            <person name="Shea T."/>
            <person name="Sisk P."/>
            <person name="Sykes S."/>
            <person name="Wortman J."/>
            <person name="Nusbaum C."/>
            <person name="Birren B."/>
        </authorList>
    </citation>
    <scope>NUCLEOTIDE SEQUENCE [LARGE SCALE GENOMIC DNA]</scope>
    <source>
        <strain evidence="8">Tanzania (2000708)</strain>
    </source>
</reference>
<evidence type="ECO:0000259" key="4">
    <source>
        <dbReference type="Pfam" id="PF15447"/>
    </source>
</evidence>
<accession>A0A024VX37</accession>
<dbReference type="FunFam" id="1.20.1310.20:FF:000001">
    <property type="entry name" value="Erythrocyte membrane protein 1, PfEMP1"/>
    <property type="match status" value="1"/>
</dbReference>
<evidence type="ECO:0000313" key="7">
    <source>
        <dbReference type="EMBL" id="ETW33274.1"/>
    </source>
</evidence>
<dbReference type="FunFam" id="1.20.58.830:FF:000003">
    <property type="entry name" value="Erythrocyte membrane protein 1, PfEMP1"/>
    <property type="match status" value="1"/>
</dbReference>
<dbReference type="GO" id="GO:0016020">
    <property type="term" value="C:membrane"/>
    <property type="evidence" value="ECO:0007669"/>
    <property type="project" value="InterPro"/>
</dbReference>
<evidence type="ECO:0000313" key="8">
    <source>
        <dbReference type="Proteomes" id="UP000030708"/>
    </source>
</evidence>
<dbReference type="Pfam" id="PF05424">
    <property type="entry name" value="Duffy_binding"/>
    <property type="match status" value="2"/>
</dbReference>
<feature type="domain" description="Cysteine-rich interdomain region 1 gamma" evidence="5">
    <location>
        <begin position="1463"/>
        <end position="1496"/>
    </location>
</feature>
<evidence type="ECO:0008006" key="9">
    <source>
        <dbReference type="Google" id="ProtNLM"/>
    </source>
</evidence>
<feature type="non-terminal residue" evidence="7">
    <location>
        <position position="1496"/>
    </location>
</feature>
<dbReference type="Gene3D" id="1.20.1310.20">
    <property type="entry name" value="Duffy-antigen binding domain"/>
    <property type="match status" value="3"/>
</dbReference>
<dbReference type="InterPro" id="IPR054595">
    <property type="entry name" value="DBL_C"/>
</dbReference>
<proteinExistence type="predicted"/>
<feature type="region of interest" description="Disordered" evidence="1">
    <location>
        <begin position="797"/>
        <end position="847"/>
    </location>
</feature>
<name>A0A024VX37_PLAFA</name>
<evidence type="ECO:0000259" key="5">
    <source>
        <dbReference type="Pfam" id="PF18562"/>
    </source>
</evidence>
<feature type="region of interest" description="Disordered" evidence="1">
    <location>
        <begin position="1"/>
        <end position="26"/>
    </location>
</feature>
<protein>
    <recommendedName>
        <fullName evidence="9">Duffy-binding-like domain-containing protein</fullName>
    </recommendedName>
</protein>